<comment type="similarity">
    <text evidence="1">Belongs to the peptidase C48 family.</text>
</comment>
<dbReference type="Pfam" id="PF09331">
    <property type="entry name" value="DUF1985"/>
    <property type="match status" value="1"/>
</dbReference>
<dbReference type="InterPro" id="IPR038765">
    <property type="entry name" value="Papain-like_cys_pep_sf"/>
</dbReference>
<comment type="caution">
    <text evidence="6">The sequence shown here is derived from an EMBL/GenBank/DDBJ whole genome shotgun (WGS) entry which is preliminary data.</text>
</comment>
<sequence>MDGRTSLIDLNVSFPCGKAKSLSVGEMLNLNKSVLESLPIYYLSHFKAPSKVINALEYIRSRGFFGFKENQRGISWVKWKTILLDMDKGGLGVGSILAKNLGLIGKWKWLFLIEKDALWRGVIQEFYGVDGGIGADLFQTVRVYSVTFSNPFQTLGTLILLSDTLLSLMFLMVPIFLFGRIHGLRAYLGLWMFSQDFMLSNPSKIANQALRGCGKLCLGGGCTWACRVPPRGRALNDLSSLNDLIGRQIDDENVPLYYHINKDFSIPFGREEFCLVTGLRFGVQNWAEYDTKERIPFRRRVFPSYLDGQPITGSDIANMILDQSFAQLYDDDAVSLCCLGILQLVILGVESRRVVPDWMLRLANDRVAWDKYPWGSYVWPTLYSQLRNANVKRWSPLYVAEPTNEDDAKTYSIFGYTWAFKTWILESYRVTAISYFDRYNRYPRVAAWSKKKGRFLGKMVIPFFQGNMPAARLTPDDNEARSDWWISSKAYFDGFIGQVERVPFDLSRQNMYEIPSDIYREFDEQKREIERNKKEVDNIKEEMRKFRQEMNVQPGGPSSFQGHAKTDAGAVGHSVLASSTSSQHGSYYSFGRVPSHMGRQDLQTTIETHDDVDGIFDQNIPNQRKKKRFPSKYKLTPFMEQPPTTILPKQRVNKTKNKGKKANLSPLNLGGAFEDDNIEENNVRLPHGTLIGWLSGEHMNSWMELCIRRRNADANWTVAYTSTISVHPENNRFIIPTDQHVIGTLDGTTRPYPAWNDVDWVFMPIHVAGNHWATGVIHLPSSHFYVFDSMYNEQNKDVLSRLIQCWTPVVNNILADRGCINETRPPHNFQYSYNDGLGIDVPQQTNFSDCGVITCWLISRLCAEIKPVVRGNTQQFFEKVRNDMCESFYMCRCEDTRECGYD</sequence>
<evidence type="ECO:0000313" key="6">
    <source>
        <dbReference type="EMBL" id="GJT21940.1"/>
    </source>
</evidence>
<keyword evidence="2" id="KW-0645">Protease</keyword>
<protein>
    <submittedName>
        <fullName evidence="6">Phospholipase-like protein</fullName>
    </submittedName>
</protein>
<evidence type="ECO:0000256" key="2">
    <source>
        <dbReference type="ARBA" id="ARBA00022670"/>
    </source>
</evidence>
<proteinExistence type="inferred from homology"/>
<dbReference type="EMBL" id="BQNB010013929">
    <property type="protein sequence ID" value="GJT21940.1"/>
    <property type="molecule type" value="Genomic_DNA"/>
</dbReference>
<dbReference type="Pfam" id="PF02902">
    <property type="entry name" value="Peptidase_C48"/>
    <property type="match status" value="1"/>
</dbReference>
<keyword evidence="3" id="KW-0378">Hydrolase</keyword>
<gene>
    <name evidence="6" type="ORF">Tco_0891877</name>
</gene>
<evidence type="ECO:0000256" key="4">
    <source>
        <dbReference type="SAM" id="Coils"/>
    </source>
</evidence>
<organism evidence="6 7">
    <name type="scientific">Tanacetum coccineum</name>
    <dbReference type="NCBI Taxonomy" id="301880"/>
    <lineage>
        <taxon>Eukaryota</taxon>
        <taxon>Viridiplantae</taxon>
        <taxon>Streptophyta</taxon>
        <taxon>Embryophyta</taxon>
        <taxon>Tracheophyta</taxon>
        <taxon>Spermatophyta</taxon>
        <taxon>Magnoliopsida</taxon>
        <taxon>eudicotyledons</taxon>
        <taxon>Gunneridae</taxon>
        <taxon>Pentapetalae</taxon>
        <taxon>asterids</taxon>
        <taxon>campanulids</taxon>
        <taxon>Asterales</taxon>
        <taxon>Asteraceae</taxon>
        <taxon>Asteroideae</taxon>
        <taxon>Anthemideae</taxon>
        <taxon>Anthemidinae</taxon>
        <taxon>Tanacetum</taxon>
    </lineage>
</organism>
<dbReference type="Proteomes" id="UP001151760">
    <property type="component" value="Unassembled WGS sequence"/>
</dbReference>
<accession>A0ABQ5C478</accession>
<dbReference type="PROSITE" id="PS50600">
    <property type="entry name" value="ULP_PROTEASE"/>
    <property type="match status" value="1"/>
</dbReference>
<evidence type="ECO:0000259" key="5">
    <source>
        <dbReference type="PROSITE" id="PS50600"/>
    </source>
</evidence>
<name>A0ABQ5C478_9ASTR</name>
<dbReference type="Gene3D" id="3.40.395.10">
    <property type="entry name" value="Adenoviral Proteinase, Chain A"/>
    <property type="match status" value="1"/>
</dbReference>
<dbReference type="PANTHER" id="PTHR48449:SF1">
    <property type="entry name" value="DUF1985 DOMAIN-CONTAINING PROTEIN"/>
    <property type="match status" value="1"/>
</dbReference>
<dbReference type="InterPro" id="IPR003653">
    <property type="entry name" value="Peptidase_C48_C"/>
</dbReference>
<dbReference type="SUPFAM" id="SSF54001">
    <property type="entry name" value="Cysteine proteinases"/>
    <property type="match status" value="1"/>
</dbReference>
<evidence type="ECO:0000313" key="7">
    <source>
        <dbReference type="Proteomes" id="UP001151760"/>
    </source>
</evidence>
<feature type="coiled-coil region" evidence="4">
    <location>
        <begin position="519"/>
        <end position="549"/>
    </location>
</feature>
<evidence type="ECO:0000256" key="1">
    <source>
        <dbReference type="ARBA" id="ARBA00005234"/>
    </source>
</evidence>
<dbReference type="InterPro" id="IPR015410">
    <property type="entry name" value="DUF1985"/>
</dbReference>
<keyword evidence="4" id="KW-0175">Coiled coil</keyword>
<feature type="domain" description="Ubiquitin-like protease family profile" evidence="5">
    <location>
        <begin position="676"/>
        <end position="861"/>
    </location>
</feature>
<evidence type="ECO:0000256" key="3">
    <source>
        <dbReference type="ARBA" id="ARBA00022801"/>
    </source>
</evidence>
<reference evidence="6" key="2">
    <citation type="submission" date="2022-01" db="EMBL/GenBank/DDBJ databases">
        <authorList>
            <person name="Yamashiro T."/>
            <person name="Shiraishi A."/>
            <person name="Satake H."/>
            <person name="Nakayama K."/>
        </authorList>
    </citation>
    <scope>NUCLEOTIDE SEQUENCE</scope>
</reference>
<keyword evidence="7" id="KW-1185">Reference proteome</keyword>
<reference evidence="6" key="1">
    <citation type="journal article" date="2022" name="Int. J. Mol. Sci.">
        <title>Draft Genome of Tanacetum Coccineum: Genomic Comparison of Closely Related Tanacetum-Family Plants.</title>
        <authorList>
            <person name="Yamashiro T."/>
            <person name="Shiraishi A."/>
            <person name="Nakayama K."/>
            <person name="Satake H."/>
        </authorList>
    </citation>
    <scope>NUCLEOTIDE SEQUENCE</scope>
</reference>
<dbReference type="PANTHER" id="PTHR48449">
    <property type="entry name" value="DUF1985 DOMAIN-CONTAINING PROTEIN"/>
    <property type="match status" value="1"/>
</dbReference>